<protein>
    <submittedName>
        <fullName evidence="1">Uncharacterized protein</fullName>
    </submittedName>
</protein>
<evidence type="ECO:0000313" key="1">
    <source>
        <dbReference type="EMBL" id="MBC3957175.1"/>
    </source>
</evidence>
<name>A0ABR7BKQ1_9PSED</name>
<dbReference type="EMBL" id="JACONV010000018">
    <property type="protein sequence ID" value="MBC3957175.1"/>
    <property type="molecule type" value="Genomic_DNA"/>
</dbReference>
<dbReference type="RefSeq" id="WP_187519524.1">
    <property type="nucleotide sequence ID" value="NZ_JACONV010000018.1"/>
</dbReference>
<dbReference type="Proteomes" id="UP000660131">
    <property type="component" value="Unassembled WGS sequence"/>
</dbReference>
<proteinExistence type="predicted"/>
<gene>
    <name evidence="1" type="ORF">H8S56_19370</name>
</gene>
<accession>A0ABR7BKQ1</accession>
<organism evidence="1 2">
    <name type="scientific">Pseudomonas triticifolii</name>
    <dbReference type="NCBI Taxonomy" id="2762592"/>
    <lineage>
        <taxon>Bacteria</taxon>
        <taxon>Pseudomonadati</taxon>
        <taxon>Pseudomonadota</taxon>
        <taxon>Gammaproteobacteria</taxon>
        <taxon>Pseudomonadales</taxon>
        <taxon>Pseudomonadaceae</taxon>
        <taxon>Pseudomonas</taxon>
    </lineage>
</organism>
<comment type="caution">
    <text evidence="1">The sequence shown here is derived from an EMBL/GenBank/DDBJ whole genome shotgun (WGS) entry which is preliminary data.</text>
</comment>
<keyword evidence="2" id="KW-1185">Reference proteome</keyword>
<evidence type="ECO:0000313" key="2">
    <source>
        <dbReference type="Proteomes" id="UP000660131"/>
    </source>
</evidence>
<sequence length="134" mass="14409">MLLQAASTRQIPAVMHTAAAVKQRAFMTVAYFGYLVAAFANVPRQGGVALGPVFTGRRTHHPDNDCPSSSATTAADSPAVPHVFVSAAQPYRNGSETMAAFGRFLPFVTGSIDTKLTFWCGCLNHRQFFIKSIS</sequence>
<reference evidence="1 2" key="1">
    <citation type="submission" date="2020-08" db="EMBL/GenBank/DDBJ databases">
        <title>Putative novel bacterial strains isolated from necrotic wheat leaf tissues caused by Xanthomonas translucens.</title>
        <authorList>
            <person name="Tambong J.T."/>
        </authorList>
    </citation>
    <scope>NUCLEOTIDE SEQUENCE [LARGE SCALE GENOMIC DNA]</scope>
    <source>
        <strain evidence="1 2">DOAB 1067</strain>
    </source>
</reference>